<dbReference type="GO" id="GO:0005739">
    <property type="term" value="C:mitochondrion"/>
    <property type="evidence" value="ECO:0007669"/>
    <property type="project" value="GOC"/>
</dbReference>
<gene>
    <name evidence="8" type="ORF">CYLTODRAFT_367916</name>
</gene>
<dbReference type="EMBL" id="KN880446">
    <property type="protein sequence ID" value="KIY72131.1"/>
    <property type="molecule type" value="Genomic_DNA"/>
</dbReference>
<dbReference type="Gene3D" id="1.20.1300.10">
    <property type="entry name" value="Fumarate reductase/succinate dehydrogenase, transmembrane subunit"/>
    <property type="match status" value="1"/>
</dbReference>
<evidence type="ECO:0000256" key="5">
    <source>
        <dbReference type="ARBA" id="ARBA00022989"/>
    </source>
</evidence>
<dbReference type="AlphaFoldDB" id="A0A0D7BR82"/>
<dbReference type="STRING" id="1314674.A0A0D7BR82"/>
<dbReference type="PROSITE" id="PS01001">
    <property type="entry name" value="SDH_CYT_2"/>
    <property type="match status" value="1"/>
</dbReference>
<name>A0A0D7BR82_9AGAR</name>
<dbReference type="OrthoDB" id="588261at2759"/>
<dbReference type="NCBIfam" id="TIGR02970">
    <property type="entry name" value="succ_dehyd_cytB"/>
    <property type="match status" value="1"/>
</dbReference>
<evidence type="ECO:0000256" key="1">
    <source>
        <dbReference type="ARBA" id="ARBA00004141"/>
    </source>
</evidence>
<proteinExistence type="predicted"/>
<dbReference type="PANTHER" id="PTHR10978:SF5">
    <property type="entry name" value="SUCCINATE DEHYDROGENASE CYTOCHROME B560 SUBUNIT, MITOCHONDRIAL"/>
    <property type="match status" value="1"/>
</dbReference>
<dbReference type="Proteomes" id="UP000054007">
    <property type="component" value="Unassembled WGS sequence"/>
</dbReference>
<dbReference type="InterPro" id="IPR018495">
    <property type="entry name" value="Succ_DH_cyt_bsu_CS"/>
</dbReference>
<dbReference type="InterPro" id="IPR034804">
    <property type="entry name" value="SQR/QFR_C/D"/>
</dbReference>
<evidence type="ECO:0000256" key="4">
    <source>
        <dbReference type="ARBA" id="ARBA00022723"/>
    </source>
</evidence>
<dbReference type="GO" id="GO:0046872">
    <property type="term" value="F:metal ion binding"/>
    <property type="evidence" value="ECO:0007669"/>
    <property type="project" value="UniProtKB-KW"/>
</dbReference>
<dbReference type="InterPro" id="IPR000701">
    <property type="entry name" value="SuccDH_FuR_B_TM-su"/>
</dbReference>
<dbReference type="Pfam" id="PF01127">
    <property type="entry name" value="Sdh_cyt"/>
    <property type="match status" value="1"/>
</dbReference>
<keyword evidence="4" id="KW-0479">Metal-binding</keyword>
<dbReference type="InterPro" id="IPR014314">
    <property type="entry name" value="Succ_DH_cytb556"/>
</dbReference>
<evidence type="ECO:0000256" key="2">
    <source>
        <dbReference type="ARBA" id="ARBA00022617"/>
    </source>
</evidence>
<keyword evidence="9" id="KW-1185">Reference proteome</keyword>
<protein>
    <submittedName>
        <fullName evidence="8">Cytochrome b560 subunit of succinate dehydrogenase</fullName>
    </submittedName>
</protein>
<keyword evidence="6" id="KW-0408">Iron</keyword>
<dbReference type="GO" id="GO:0006121">
    <property type="term" value="P:mitochondrial electron transport, succinate to ubiquinone"/>
    <property type="evidence" value="ECO:0007669"/>
    <property type="project" value="TreeGrafter"/>
</dbReference>
<keyword evidence="3" id="KW-0812">Transmembrane</keyword>
<evidence type="ECO:0000256" key="7">
    <source>
        <dbReference type="ARBA" id="ARBA00023136"/>
    </source>
</evidence>
<dbReference type="PANTHER" id="PTHR10978">
    <property type="entry name" value="SUCCINATE DEHYDROGENASE CYTOCHROME B560 SUBUNIT"/>
    <property type="match status" value="1"/>
</dbReference>
<dbReference type="CDD" id="cd03499">
    <property type="entry name" value="SQR_TypeC_SdhC"/>
    <property type="match status" value="1"/>
</dbReference>
<evidence type="ECO:0000256" key="6">
    <source>
        <dbReference type="ARBA" id="ARBA00023004"/>
    </source>
</evidence>
<keyword evidence="5" id="KW-1133">Transmembrane helix</keyword>
<evidence type="ECO:0000313" key="9">
    <source>
        <dbReference type="Proteomes" id="UP000054007"/>
    </source>
</evidence>
<dbReference type="GO" id="GO:0006099">
    <property type="term" value="P:tricarboxylic acid cycle"/>
    <property type="evidence" value="ECO:0007669"/>
    <property type="project" value="InterPro"/>
</dbReference>
<dbReference type="SUPFAM" id="SSF81343">
    <property type="entry name" value="Fumarate reductase respiratory complex transmembrane subunits"/>
    <property type="match status" value="1"/>
</dbReference>
<keyword evidence="7" id="KW-0472">Membrane</keyword>
<sequence length="170" mass="18188">MIAARLGLQSVSVLRQTPRVVRSHVIKRAVQTESIPAASSGHILRKQALARPSSPHFTIYEPQLTWLASIANRATGVGLSVLFYGFSLAYLVAPSTFSSENVVSTVKSLPSSVKIAGKAILAGPFTFHSFNGVRHLLWDLGYFITVKGCYQSGYAVLGLTALGTAGLVAW</sequence>
<comment type="subcellular location">
    <subcellularLocation>
        <location evidence="1">Membrane</location>
        <topology evidence="1">Multi-pass membrane protein</topology>
    </subcellularLocation>
</comment>
<dbReference type="GO" id="GO:0016020">
    <property type="term" value="C:membrane"/>
    <property type="evidence" value="ECO:0007669"/>
    <property type="project" value="UniProtKB-SubCell"/>
</dbReference>
<accession>A0A0D7BR82</accession>
<organism evidence="8 9">
    <name type="scientific">Cylindrobasidium torrendii FP15055 ss-10</name>
    <dbReference type="NCBI Taxonomy" id="1314674"/>
    <lineage>
        <taxon>Eukaryota</taxon>
        <taxon>Fungi</taxon>
        <taxon>Dikarya</taxon>
        <taxon>Basidiomycota</taxon>
        <taxon>Agaricomycotina</taxon>
        <taxon>Agaricomycetes</taxon>
        <taxon>Agaricomycetidae</taxon>
        <taxon>Agaricales</taxon>
        <taxon>Marasmiineae</taxon>
        <taxon>Physalacriaceae</taxon>
        <taxon>Cylindrobasidium</taxon>
    </lineage>
</organism>
<evidence type="ECO:0000256" key="3">
    <source>
        <dbReference type="ARBA" id="ARBA00022692"/>
    </source>
</evidence>
<evidence type="ECO:0000313" key="8">
    <source>
        <dbReference type="EMBL" id="KIY72131.1"/>
    </source>
</evidence>
<keyword evidence="2" id="KW-0349">Heme</keyword>
<dbReference type="GO" id="GO:0009055">
    <property type="term" value="F:electron transfer activity"/>
    <property type="evidence" value="ECO:0007669"/>
    <property type="project" value="InterPro"/>
</dbReference>
<reference evidence="8 9" key="1">
    <citation type="journal article" date="2015" name="Fungal Genet. Biol.">
        <title>Evolution of novel wood decay mechanisms in Agaricales revealed by the genome sequences of Fistulina hepatica and Cylindrobasidium torrendii.</title>
        <authorList>
            <person name="Floudas D."/>
            <person name="Held B.W."/>
            <person name="Riley R."/>
            <person name="Nagy L.G."/>
            <person name="Koehler G."/>
            <person name="Ransdell A.S."/>
            <person name="Younus H."/>
            <person name="Chow J."/>
            <person name="Chiniquy J."/>
            <person name="Lipzen A."/>
            <person name="Tritt A."/>
            <person name="Sun H."/>
            <person name="Haridas S."/>
            <person name="LaButti K."/>
            <person name="Ohm R.A."/>
            <person name="Kues U."/>
            <person name="Blanchette R.A."/>
            <person name="Grigoriev I.V."/>
            <person name="Minto R.E."/>
            <person name="Hibbett D.S."/>
        </authorList>
    </citation>
    <scope>NUCLEOTIDE SEQUENCE [LARGE SCALE GENOMIC DNA]</scope>
    <source>
        <strain evidence="8 9">FP15055 ss-10</strain>
    </source>
</reference>